<evidence type="ECO:0000256" key="10">
    <source>
        <dbReference type="ARBA" id="ARBA00022840"/>
    </source>
</evidence>
<dbReference type="SUPFAM" id="SSF55326">
    <property type="entry name" value="PurM N-terminal domain-like"/>
    <property type="match status" value="1"/>
</dbReference>
<evidence type="ECO:0000259" key="17">
    <source>
        <dbReference type="Pfam" id="PF02769"/>
    </source>
</evidence>
<keyword evidence="19" id="KW-1185">Reference proteome</keyword>
<keyword evidence="10 15" id="KW-0067">ATP-binding</keyword>
<dbReference type="GO" id="GO:0004637">
    <property type="term" value="F:phosphoribosylamine-glycine ligase activity"/>
    <property type="evidence" value="ECO:0007669"/>
    <property type="project" value="TreeGrafter"/>
</dbReference>
<evidence type="ECO:0000313" key="19">
    <source>
        <dbReference type="Proteomes" id="UP000663929"/>
    </source>
</evidence>
<dbReference type="RefSeq" id="WP_237377608.1">
    <property type="nucleotide sequence ID" value="NZ_CP071793.1"/>
</dbReference>
<keyword evidence="9 15" id="KW-0658">Purine biosynthesis</keyword>
<dbReference type="FunFam" id="3.90.650.10:FF:000011">
    <property type="entry name" value="Phosphoribosylformylglycinamidine cyclo-ligase"/>
    <property type="match status" value="1"/>
</dbReference>
<dbReference type="InterPro" id="IPR010918">
    <property type="entry name" value="PurM-like_C_dom"/>
</dbReference>
<dbReference type="GO" id="GO:0004641">
    <property type="term" value="F:phosphoribosylformylglycinamidine cyclo-ligase activity"/>
    <property type="evidence" value="ECO:0007669"/>
    <property type="project" value="UniProtKB-UniRule"/>
</dbReference>
<evidence type="ECO:0000256" key="1">
    <source>
        <dbReference type="ARBA" id="ARBA00004496"/>
    </source>
</evidence>
<dbReference type="GO" id="GO:0006189">
    <property type="term" value="P:'de novo' IMP biosynthetic process"/>
    <property type="evidence" value="ECO:0007669"/>
    <property type="project" value="UniProtKB-UniRule"/>
</dbReference>
<evidence type="ECO:0000256" key="14">
    <source>
        <dbReference type="ARBA" id="ARBA00049057"/>
    </source>
</evidence>
<evidence type="ECO:0000256" key="12">
    <source>
        <dbReference type="ARBA" id="ARBA00032931"/>
    </source>
</evidence>
<dbReference type="InterPro" id="IPR016188">
    <property type="entry name" value="PurM-like_N"/>
</dbReference>
<dbReference type="KEGG" id="scor:J3U87_20345"/>
<evidence type="ECO:0000259" key="16">
    <source>
        <dbReference type="Pfam" id="PF00586"/>
    </source>
</evidence>
<dbReference type="InterPro" id="IPR036921">
    <property type="entry name" value="PurM-like_N_sf"/>
</dbReference>
<dbReference type="Proteomes" id="UP000663929">
    <property type="component" value="Chromosome"/>
</dbReference>
<evidence type="ECO:0000256" key="6">
    <source>
        <dbReference type="ARBA" id="ARBA00022490"/>
    </source>
</evidence>
<evidence type="ECO:0000256" key="8">
    <source>
        <dbReference type="ARBA" id="ARBA00022741"/>
    </source>
</evidence>
<organism evidence="18 19">
    <name type="scientific">Sulfidibacter corallicola</name>
    <dbReference type="NCBI Taxonomy" id="2818388"/>
    <lineage>
        <taxon>Bacteria</taxon>
        <taxon>Pseudomonadati</taxon>
        <taxon>Acidobacteriota</taxon>
        <taxon>Holophagae</taxon>
        <taxon>Acanthopleuribacterales</taxon>
        <taxon>Acanthopleuribacteraceae</taxon>
        <taxon>Sulfidibacter</taxon>
    </lineage>
</organism>
<dbReference type="GO" id="GO:0005829">
    <property type="term" value="C:cytosol"/>
    <property type="evidence" value="ECO:0007669"/>
    <property type="project" value="TreeGrafter"/>
</dbReference>
<dbReference type="Pfam" id="PF02769">
    <property type="entry name" value="AIRS_C"/>
    <property type="match status" value="1"/>
</dbReference>
<dbReference type="AlphaFoldDB" id="A0A8A4TE86"/>
<dbReference type="NCBIfam" id="TIGR00878">
    <property type="entry name" value="purM"/>
    <property type="match status" value="1"/>
</dbReference>
<dbReference type="UniPathway" id="UPA00074">
    <property type="reaction ID" value="UER00129"/>
</dbReference>
<keyword evidence="7 15" id="KW-0436">Ligase</keyword>
<comment type="subcellular location">
    <subcellularLocation>
        <location evidence="1 15">Cytoplasm</location>
    </subcellularLocation>
</comment>
<dbReference type="InterPro" id="IPR004733">
    <property type="entry name" value="PurM_cligase"/>
</dbReference>
<comment type="pathway">
    <text evidence="2 15">Purine metabolism; IMP biosynthesis via de novo pathway; 5-amino-1-(5-phospho-D-ribosyl)imidazole from N(2)-formyl-N(1)-(5-phospho-D-ribosyl)glycinamide: step 2/2.</text>
</comment>
<evidence type="ECO:0000256" key="7">
    <source>
        <dbReference type="ARBA" id="ARBA00022598"/>
    </source>
</evidence>
<evidence type="ECO:0000256" key="15">
    <source>
        <dbReference type="HAMAP-Rule" id="MF_00741"/>
    </source>
</evidence>
<evidence type="ECO:0000256" key="4">
    <source>
        <dbReference type="ARBA" id="ARBA00013047"/>
    </source>
</evidence>
<dbReference type="GO" id="GO:0005524">
    <property type="term" value="F:ATP binding"/>
    <property type="evidence" value="ECO:0007669"/>
    <property type="project" value="UniProtKB-KW"/>
</dbReference>
<evidence type="ECO:0000313" key="18">
    <source>
        <dbReference type="EMBL" id="QTD47943.1"/>
    </source>
</evidence>
<dbReference type="PANTHER" id="PTHR10520:SF12">
    <property type="entry name" value="TRIFUNCTIONAL PURINE BIOSYNTHETIC PROTEIN ADENOSINE-3"/>
    <property type="match status" value="1"/>
</dbReference>
<dbReference type="PANTHER" id="PTHR10520">
    <property type="entry name" value="TRIFUNCTIONAL PURINE BIOSYNTHETIC PROTEIN ADENOSINE-3-RELATED"/>
    <property type="match status" value="1"/>
</dbReference>
<keyword evidence="8 15" id="KW-0547">Nucleotide-binding</keyword>
<dbReference type="SUPFAM" id="SSF56042">
    <property type="entry name" value="PurM C-terminal domain-like"/>
    <property type="match status" value="1"/>
</dbReference>
<evidence type="ECO:0000256" key="11">
    <source>
        <dbReference type="ARBA" id="ARBA00031908"/>
    </source>
</evidence>
<dbReference type="FunFam" id="3.30.1330.10:FF:000001">
    <property type="entry name" value="Phosphoribosylformylglycinamidine cyclo-ligase"/>
    <property type="match status" value="1"/>
</dbReference>
<dbReference type="Pfam" id="PF00586">
    <property type="entry name" value="AIRS"/>
    <property type="match status" value="1"/>
</dbReference>
<comment type="similarity">
    <text evidence="3 15">Belongs to the AIR synthase family.</text>
</comment>
<sequence length="343" mass="36922">MKPSRYEEAGVSIDAQDRAIAQIKSHVNSTQTDRVLSDIGSFGGLLDIRFPEMQYPVLVSSADGVGTKLKIAFDADRHDTVGQCLVNHCIDDILVQGARPLFFMDYVATGKLRPDVVADVVAGMAVACRESGLAILGGEMAEMPGFYNAGEYDVAGFIVGVVDKAKLLGADRVRKGQKLIGLASTGLHTNGYSLARKIIFEECGLKLDDLVPGTEARVDDALLAVHRSYFKALEPHLEVDRIQAMAHITGGGFLDNLPRVLPADLDASIDTGAYEVPPLFRFLVERGGVEREEAYRVFNMGIGMILVVDEAQQEALMADLEQAGMAPCALGDIVAGEGKVQLR</sequence>
<evidence type="ECO:0000256" key="13">
    <source>
        <dbReference type="ARBA" id="ARBA00033093"/>
    </source>
</evidence>
<evidence type="ECO:0000256" key="2">
    <source>
        <dbReference type="ARBA" id="ARBA00004686"/>
    </source>
</evidence>
<dbReference type="Gene3D" id="3.90.650.10">
    <property type="entry name" value="PurM-like C-terminal domain"/>
    <property type="match status" value="1"/>
</dbReference>
<keyword evidence="6 15" id="KW-0963">Cytoplasm</keyword>
<name>A0A8A4TE86_SULCO</name>
<evidence type="ECO:0000256" key="3">
    <source>
        <dbReference type="ARBA" id="ARBA00010280"/>
    </source>
</evidence>
<accession>A0A8A4TE86</accession>
<feature type="domain" description="PurM-like C-terminal" evidence="17">
    <location>
        <begin position="174"/>
        <end position="339"/>
    </location>
</feature>
<feature type="domain" description="PurM-like N-terminal" evidence="16">
    <location>
        <begin position="58"/>
        <end position="162"/>
    </location>
</feature>
<reference evidence="18" key="1">
    <citation type="submission" date="2021-03" db="EMBL/GenBank/DDBJ databases">
        <title>Acanthopleuribacteraceae sp. M133.</title>
        <authorList>
            <person name="Wang G."/>
        </authorList>
    </citation>
    <scope>NUCLEOTIDE SEQUENCE</scope>
    <source>
        <strain evidence="18">M133</strain>
    </source>
</reference>
<dbReference type="GO" id="GO:0046084">
    <property type="term" value="P:adenine biosynthetic process"/>
    <property type="evidence" value="ECO:0007669"/>
    <property type="project" value="TreeGrafter"/>
</dbReference>
<dbReference type="EC" id="6.3.3.1" evidence="4 15"/>
<dbReference type="InterPro" id="IPR036676">
    <property type="entry name" value="PurM-like_C_sf"/>
</dbReference>
<dbReference type="HAMAP" id="MF_00741">
    <property type="entry name" value="AIRS"/>
    <property type="match status" value="1"/>
</dbReference>
<protein>
    <recommendedName>
        <fullName evidence="5 15">Phosphoribosylformylglycinamidine cyclo-ligase</fullName>
        <ecNumber evidence="4 15">6.3.3.1</ecNumber>
    </recommendedName>
    <alternativeName>
        <fullName evidence="12 15">AIR synthase</fullName>
    </alternativeName>
    <alternativeName>
        <fullName evidence="13 15">AIRS</fullName>
    </alternativeName>
    <alternativeName>
        <fullName evidence="11 15">Phosphoribosyl-aminoimidazole synthetase</fullName>
    </alternativeName>
</protein>
<gene>
    <name evidence="15" type="primary">purM</name>
    <name evidence="18" type="ORF">J3U87_20345</name>
</gene>
<proteinExistence type="inferred from homology"/>
<dbReference type="CDD" id="cd02196">
    <property type="entry name" value="PurM"/>
    <property type="match status" value="1"/>
</dbReference>
<evidence type="ECO:0000256" key="9">
    <source>
        <dbReference type="ARBA" id="ARBA00022755"/>
    </source>
</evidence>
<evidence type="ECO:0000256" key="5">
    <source>
        <dbReference type="ARBA" id="ARBA00020367"/>
    </source>
</evidence>
<dbReference type="EMBL" id="CP071793">
    <property type="protein sequence ID" value="QTD47943.1"/>
    <property type="molecule type" value="Genomic_DNA"/>
</dbReference>
<dbReference type="Gene3D" id="3.30.1330.10">
    <property type="entry name" value="PurM-like, N-terminal domain"/>
    <property type="match status" value="1"/>
</dbReference>
<comment type="catalytic activity">
    <reaction evidence="14 15">
        <text>2-formamido-N(1)-(5-O-phospho-beta-D-ribosyl)acetamidine + ATP = 5-amino-1-(5-phospho-beta-D-ribosyl)imidazole + ADP + phosphate + H(+)</text>
        <dbReference type="Rhea" id="RHEA:23032"/>
        <dbReference type="ChEBI" id="CHEBI:15378"/>
        <dbReference type="ChEBI" id="CHEBI:30616"/>
        <dbReference type="ChEBI" id="CHEBI:43474"/>
        <dbReference type="ChEBI" id="CHEBI:137981"/>
        <dbReference type="ChEBI" id="CHEBI:147287"/>
        <dbReference type="ChEBI" id="CHEBI:456216"/>
        <dbReference type="EC" id="6.3.3.1"/>
    </reaction>
</comment>